<accession>A0A517YD18</accession>
<evidence type="ECO:0000313" key="1">
    <source>
        <dbReference type="EMBL" id="QDU28131.1"/>
    </source>
</evidence>
<keyword evidence="2" id="KW-1185">Reference proteome</keyword>
<reference evidence="1 2" key="1">
    <citation type="submission" date="2019-02" db="EMBL/GenBank/DDBJ databases">
        <title>Deep-cultivation of Planctomycetes and their phenomic and genomic characterization uncovers novel biology.</title>
        <authorList>
            <person name="Wiegand S."/>
            <person name="Jogler M."/>
            <person name="Boedeker C."/>
            <person name="Pinto D."/>
            <person name="Vollmers J."/>
            <person name="Rivas-Marin E."/>
            <person name="Kohn T."/>
            <person name="Peeters S.H."/>
            <person name="Heuer A."/>
            <person name="Rast P."/>
            <person name="Oberbeckmann S."/>
            <person name="Bunk B."/>
            <person name="Jeske O."/>
            <person name="Meyerdierks A."/>
            <person name="Storesund J.E."/>
            <person name="Kallscheuer N."/>
            <person name="Luecker S."/>
            <person name="Lage O.M."/>
            <person name="Pohl T."/>
            <person name="Merkel B.J."/>
            <person name="Hornburger P."/>
            <person name="Mueller R.-W."/>
            <person name="Bruemmer F."/>
            <person name="Labrenz M."/>
            <person name="Spormann A.M."/>
            <person name="Op den Camp H."/>
            <person name="Overmann J."/>
            <person name="Amann R."/>
            <person name="Jetten M.S.M."/>
            <person name="Mascher T."/>
            <person name="Medema M.H."/>
            <person name="Devos D.P."/>
            <person name="Kaster A.-K."/>
            <person name="Ovreas L."/>
            <person name="Rohde M."/>
            <person name="Galperin M.Y."/>
            <person name="Jogler C."/>
        </authorList>
    </citation>
    <scope>NUCLEOTIDE SEQUENCE [LARGE SCALE GENOMIC DNA]</scope>
    <source>
        <strain evidence="1 2">ETA_A8</strain>
    </source>
</reference>
<name>A0A517YD18_9BACT</name>
<proteinExistence type="predicted"/>
<protein>
    <submittedName>
        <fullName evidence="1">Uncharacterized protein</fullName>
    </submittedName>
</protein>
<organism evidence="1 2">
    <name type="scientific">Anatilimnocola aggregata</name>
    <dbReference type="NCBI Taxonomy" id="2528021"/>
    <lineage>
        <taxon>Bacteria</taxon>
        <taxon>Pseudomonadati</taxon>
        <taxon>Planctomycetota</taxon>
        <taxon>Planctomycetia</taxon>
        <taxon>Pirellulales</taxon>
        <taxon>Pirellulaceae</taxon>
        <taxon>Anatilimnocola</taxon>
    </lineage>
</organism>
<dbReference type="RefSeq" id="WP_145089909.1">
    <property type="nucleotide sequence ID" value="NZ_CP036274.1"/>
</dbReference>
<gene>
    <name evidence="1" type="ORF">ETAA8_32310</name>
</gene>
<dbReference type="KEGG" id="aagg:ETAA8_32310"/>
<dbReference type="Proteomes" id="UP000315017">
    <property type="component" value="Chromosome"/>
</dbReference>
<dbReference type="EMBL" id="CP036274">
    <property type="protein sequence ID" value="QDU28131.1"/>
    <property type="molecule type" value="Genomic_DNA"/>
</dbReference>
<dbReference type="OrthoDB" id="9766398at2"/>
<evidence type="ECO:0000313" key="2">
    <source>
        <dbReference type="Proteomes" id="UP000315017"/>
    </source>
</evidence>
<dbReference type="AlphaFoldDB" id="A0A517YD18"/>
<sequence>MTNALHLSDRITLVPVLHGSGDFAIAVRRLMLEQSFDCLAVPLPPSFQPAVEQAIGQLPTPTAVLQKEQSDFFSAERNTPGEHSRCSYVPIDPCQAVIAALRSAIAEHLPRAFIDLETNRFEPPTAILPDAYALKKVSIEQFAAATLPSTRPPQSEQHHARIIHMAAQLRTLELKRQRILAICSLTDWPWLRNAYREKTKLVAEDDAVSDPETYAIDPATLIFLLGELPFITQLYERARAELEDDENLSIDGIKELLLVARDRYRADFKRRARKITPHLLKQCLKYLRNLSLVDGRLTPDLYNLIVATQQTCGDAFAVHVAETARDYELAKYTPFETIKCGISQARLPDKEIVELDNRLPGHPIVWRTLQLTRKPKKPEKEEWLMRWNPYSQCSWPPEDQQIETFRAHLFDRAKAVMGADLARTEPFTTSIMDGVDIRDTLRHWYEEKIYVKILPPSRGRLDCVVMLFDAPADPRDYPWRATWFAEHQEESTLAFFASDFSQEMVGPGIGLSTYGGAMFLFPPIHIPDIWTNRELDFTSTLEERLLAAACLHSSCPQIALLSASPPGAGWRRLAQRFGKKFVHLPLNQFSDATIQQLRMVHVLNGKQVRSYAEHFIRKA</sequence>